<protein>
    <submittedName>
        <fullName evidence="1">Uncharacterized protein</fullName>
    </submittedName>
</protein>
<sequence>MIYLIQLAICPNSLESRSHSTVKHLHDELKRSTYSVQSTEVKLSRIIARYLILPRDSHISTCSEISLDENMSNYNNSKRADLLISPLFTQFVRTFLCRCPKKAIRDSTAHILSTIFRKRLQQGIVKQNEGLRRRSTSRPADRIP</sequence>
<accession>A0A183PTS2</accession>
<gene>
    <name evidence="1" type="ORF">SMTD_LOCUS17758</name>
</gene>
<evidence type="ECO:0000313" key="2">
    <source>
        <dbReference type="Proteomes" id="UP000269396"/>
    </source>
</evidence>
<dbReference type="STRING" id="31246.A0A183PTS2"/>
<keyword evidence="2" id="KW-1185">Reference proteome</keyword>
<dbReference type="AlphaFoldDB" id="A0A183PTS2"/>
<evidence type="ECO:0000313" key="1">
    <source>
        <dbReference type="EMBL" id="VDP75091.1"/>
    </source>
</evidence>
<proteinExistence type="predicted"/>
<organism evidence="1 2">
    <name type="scientific">Schistosoma mattheei</name>
    <dbReference type="NCBI Taxonomy" id="31246"/>
    <lineage>
        <taxon>Eukaryota</taxon>
        <taxon>Metazoa</taxon>
        <taxon>Spiralia</taxon>
        <taxon>Lophotrochozoa</taxon>
        <taxon>Platyhelminthes</taxon>
        <taxon>Trematoda</taxon>
        <taxon>Digenea</taxon>
        <taxon>Strigeidida</taxon>
        <taxon>Schistosomatoidea</taxon>
        <taxon>Schistosomatidae</taxon>
        <taxon>Schistosoma</taxon>
    </lineage>
</organism>
<name>A0A183PTS2_9TREM</name>
<dbReference type="EMBL" id="UZAL01039218">
    <property type="protein sequence ID" value="VDP75091.1"/>
    <property type="molecule type" value="Genomic_DNA"/>
</dbReference>
<reference evidence="1 2" key="1">
    <citation type="submission" date="2018-11" db="EMBL/GenBank/DDBJ databases">
        <authorList>
            <consortium name="Pathogen Informatics"/>
        </authorList>
    </citation>
    <scope>NUCLEOTIDE SEQUENCE [LARGE SCALE GENOMIC DNA]</scope>
    <source>
        <strain>Denwood</strain>
        <strain evidence="2">Zambia</strain>
    </source>
</reference>
<dbReference type="Proteomes" id="UP000269396">
    <property type="component" value="Unassembled WGS sequence"/>
</dbReference>